<keyword evidence="1" id="KW-0812">Transmembrane</keyword>
<gene>
    <name evidence="2" type="ORF">BMWSH_3533</name>
</gene>
<accession>A0A8D3X0X4</accession>
<dbReference type="AlphaFoldDB" id="A0A8D3X0X4"/>
<evidence type="ECO:0000313" key="2">
    <source>
        <dbReference type="EMBL" id="AEN90415.1"/>
    </source>
</evidence>
<dbReference type="EMBL" id="CP003017">
    <property type="protein sequence ID" value="AEN90415.1"/>
    <property type="molecule type" value="Genomic_DNA"/>
</dbReference>
<protein>
    <submittedName>
        <fullName evidence="2">Uncharacterized protein</fullName>
    </submittedName>
</protein>
<organism evidence="2 3">
    <name type="scientific">Priestia megaterium (strain WSH-002)</name>
    <name type="common">Bacillus megaterium</name>
    <dbReference type="NCBI Taxonomy" id="1006007"/>
    <lineage>
        <taxon>Bacteria</taxon>
        <taxon>Bacillati</taxon>
        <taxon>Bacillota</taxon>
        <taxon>Bacilli</taxon>
        <taxon>Bacillales</taxon>
        <taxon>Bacillaceae</taxon>
        <taxon>Priestia</taxon>
    </lineage>
</organism>
<keyword evidence="1" id="KW-0472">Membrane</keyword>
<keyword evidence="1" id="KW-1133">Transmembrane helix</keyword>
<dbReference type="Proteomes" id="UP000001283">
    <property type="component" value="Chromosome"/>
</dbReference>
<proteinExistence type="predicted"/>
<feature type="transmembrane region" description="Helical" evidence="1">
    <location>
        <begin position="12"/>
        <end position="32"/>
    </location>
</feature>
<dbReference type="KEGG" id="bmh:BMWSH_3533"/>
<evidence type="ECO:0000256" key="1">
    <source>
        <dbReference type="SAM" id="Phobius"/>
    </source>
</evidence>
<sequence>MVISSFNWADAVFQIFWLILLVSLGLLIYKVVQFKKQNERFGKNR</sequence>
<evidence type="ECO:0000313" key="3">
    <source>
        <dbReference type="Proteomes" id="UP000001283"/>
    </source>
</evidence>
<reference evidence="2 3" key="1">
    <citation type="journal article" date="2011" name="J. Bacteriol.">
        <title>Complete genome sequence of the industrial strain Bacillus megaterium WSH-002.</title>
        <authorList>
            <person name="Liu L."/>
            <person name="Li Y."/>
            <person name="Zhang J."/>
            <person name="Zou W."/>
            <person name="Zhou Z."/>
            <person name="Liu J."/>
            <person name="Li X."/>
            <person name="Wang L."/>
            <person name="Chen J."/>
        </authorList>
    </citation>
    <scope>NUCLEOTIDE SEQUENCE [LARGE SCALE GENOMIC DNA]</scope>
    <source>
        <strain evidence="2 3">WSH-002</strain>
    </source>
</reference>
<dbReference type="RefSeq" id="WP_014460696.1">
    <property type="nucleotide sequence ID" value="NC_017138.1"/>
</dbReference>
<name>A0A8D3X0X4_PRIMW</name>